<dbReference type="SUPFAM" id="SSF50475">
    <property type="entry name" value="FMN-binding split barrel"/>
    <property type="match status" value="1"/>
</dbReference>
<sequence length="165" mass="17130">MSFKRTEADIDPGAFWRTLGERPIGATVITTAGENGPEGFLGLSFAHVSAAPPTVLVSVGKSTSALDAIRRTGSFAANIMPDDAEGVVRGFGGERPVEERFAGVSHSGFVTGAPVLDTAQAVFDCRVLREIEEGDTVIFLARVAGVNIGASGRALVAYRGGYCGL</sequence>
<feature type="domain" description="Flavin reductase like" evidence="3">
    <location>
        <begin position="19"/>
        <end position="164"/>
    </location>
</feature>
<dbReference type="RefSeq" id="WP_073034231.1">
    <property type="nucleotide sequence ID" value="NZ_BMLR01000003.1"/>
</dbReference>
<keyword evidence="5" id="KW-1185">Reference proteome</keyword>
<dbReference type="PANTHER" id="PTHR30466">
    <property type="entry name" value="FLAVIN REDUCTASE"/>
    <property type="match status" value="1"/>
</dbReference>
<evidence type="ECO:0000313" key="5">
    <source>
        <dbReference type="Proteomes" id="UP000183974"/>
    </source>
</evidence>
<dbReference type="PANTHER" id="PTHR30466:SF11">
    <property type="entry name" value="FLAVIN-DEPENDENT MONOOXYGENASE, REDUCTASE SUBUNIT HSAB"/>
    <property type="match status" value="1"/>
</dbReference>
<dbReference type="Proteomes" id="UP000183974">
    <property type="component" value="Unassembled WGS sequence"/>
</dbReference>
<dbReference type="Pfam" id="PF01613">
    <property type="entry name" value="Flavin_Reduct"/>
    <property type="match status" value="1"/>
</dbReference>
<accession>A0A1M7BCX6</accession>
<comment type="similarity">
    <text evidence="1">Belongs to the non-flavoprotein flavin reductase family.</text>
</comment>
<dbReference type="InterPro" id="IPR012349">
    <property type="entry name" value="Split_barrel_FMN-bd"/>
</dbReference>
<gene>
    <name evidence="4" type="ORF">SAMN05444398_103181</name>
</gene>
<dbReference type="InterPro" id="IPR002563">
    <property type="entry name" value="Flavin_Rdtase-like_dom"/>
</dbReference>
<dbReference type="GO" id="GO:0004497">
    <property type="term" value="F:monooxygenase activity"/>
    <property type="evidence" value="ECO:0007669"/>
    <property type="project" value="UniProtKB-KW"/>
</dbReference>
<dbReference type="GO" id="GO:0042602">
    <property type="term" value="F:riboflavin reductase (NADPH) activity"/>
    <property type="evidence" value="ECO:0007669"/>
    <property type="project" value="TreeGrafter"/>
</dbReference>
<name>A0A1M7BCX6_9RHOB</name>
<keyword evidence="4" id="KW-0503">Monooxygenase</keyword>
<evidence type="ECO:0000313" key="4">
    <source>
        <dbReference type="EMBL" id="SHL52885.1"/>
    </source>
</evidence>
<reference evidence="4 5" key="1">
    <citation type="submission" date="2016-11" db="EMBL/GenBank/DDBJ databases">
        <authorList>
            <person name="Jaros S."/>
            <person name="Januszkiewicz K."/>
            <person name="Wedrychowicz H."/>
        </authorList>
    </citation>
    <scope>NUCLEOTIDE SEQUENCE [LARGE SCALE GENOMIC DNA]</scope>
    <source>
        <strain evidence="4 5">DSM 29589</strain>
    </source>
</reference>
<evidence type="ECO:0000256" key="1">
    <source>
        <dbReference type="ARBA" id="ARBA00008898"/>
    </source>
</evidence>
<dbReference type="SMART" id="SM00903">
    <property type="entry name" value="Flavin_Reduct"/>
    <property type="match status" value="1"/>
</dbReference>
<protein>
    <submittedName>
        <fullName evidence="4">3-hydroxy-9,10-secoandrosta-1,3,5(10)-triene-9,17-dione monooxygenase reductase component</fullName>
    </submittedName>
</protein>
<dbReference type="AlphaFoldDB" id="A0A1M7BCX6"/>
<evidence type="ECO:0000256" key="2">
    <source>
        <dbReference type="ARBA" id="ARBA00023002"/>
    </source>
</evidence>
<dbReference type="EMBL" id="FRBR01000003">
    <property type="protein sequence ID" value="SHL52885.1"/>
    <property type="molecule type" value="Genomic_DNA"/>
</dbReference>
<dbReference type="GO" id="GO:0010181">
    <property type="term" value="F:FMN binding"/>
    <property type="evidence" value="ECO:0007669"/>
    <property type="project" value="InterPro"/>
</dbReference>
<dbReference type="InterPro" id="IPR050268">
    <property type="entry name" value="NADH-dep_flavin_reductase"/>
</dbReference>
<dbReference type="STRING" id="337701.SAMN05444398_103181"/>
<proteinExistence type="inferred from homology"/>
<dbReference type="Gene3D" id="2.30.110.10">
    <property type="entry name" value="Electron Transport, Fmn-binding Protein, Chain A"/>
    <property type="match status" value="1"/>
</dbReference>
<keyword evidence="2" id="KW-0560">Oxidoreductase</keyword>
<dbReference type="OrthoDB" id="9789254at2"/>
<evidence type="ECO:0000259" key="3">
    <source>
        <dbReference type="SMART" id="SM00903"/>
    </source>
</evidence>
<organism evidence="4 5">
    <name type="scientific">Roseovarius pacificus</name>
    <dbReference type="NCBI Taxonomy" id="337701"/>
    <lineage>
        <taxon>Bacteria</taxon>
        <taxon>Pseudomonadati</taxon>
        <taxon>Pseudomonadota</taxon>
        <taxon>Alphaproteobacteria</taxon>
        <taxon>Rhodobacterales</taxon>
        <taxon>Roseobacteraceae</taxon>
        <taxon>Roseovarius</taxon>
    </lineage>
</organism>